<keyword evidence="2" id="KW-0813">Transport</keyword>
<keyword evidence="3" id="KW-0547">Nucleotide-binding</keyword>
<dbReference type="CDD" id="cd03293">
    <property type="entry name" value="ABC_NrtD_SsuB_transporters"/>
    <property type="match status" value="1"/>
</dbReference>
<evidence type="ECO:0000256" key="4">
    <source>
        <dbReference type="ARBA" id="ARBA00022840"/>
    </source>
</evidence>
<dbReference type="InterPro" id="IPR027417">
    <property type="entry name" value="P-loop_NTPase"/>
</dbReference>
<evidence type="ECO:0000256" key="1">
    <source>
        <dbReference type="ARBA" id="ARBA00005417"/>
    </source>
</evidence>
<dbReference type="EMBL" id="CADCTG010000156">
    <property type="protein sequence ID" value="CAA9246778.1"/>
    <property type="molecule type" value="Genomic_DNA"/>
</dbReference>
<evidence type="ECO:0000313" key="6">
    <source>
        <dbReference type="EMBL" id="CAA9246778.1"/>
    </source>
</evidence>
<dbReference type="GO" id="GO:0016887">
    <property type="term" value="F:ATP hydrolysis activity"/>
    <property type="evidence" value="ECO:0007669"/>
    <property type="project" value="InterPro"/>
</dbReference>
<dbReference type="GO" id="GO:0005524">
    <property type="term" value="F:ATP binding"/>
    <property type="evidence" value="ECO:0007669"/>
    <property type="project" value="UniProtKB-KW"/>
</dbReference>
<dbReference type="InterPro" id="IPR003593">
    <property type="entry name" value="AAA+_ATPase"/>
</dbReference>
<dbReference type="AlphaFoldDB" id="A0A6J4ICY5"/>
<dbReference type="PANTHER" id="PTHR42788">
    <property type="entry name" value="TAURINE IMPORT ATP-BINDING PROTEIN-RELATED"/>
    <property type="match status" value="1"/>
</dbReference>
<proteinExistence type="inferred from homology"/>
<comment type="similarity">
    <text evidence="1">Belongs to the ABC transporter superfamily.</text>
</comment>
<dbReference type="InterPro" id="IPR017871">
    <property type="entry name" value="ABC_transporter-like_CS"/>
</dbReference>
<organism evidence="6">
    <name type="scientific">uncultured Acetobacteraceae bacterium</name>
    <dbReference type="NCBI Taxonomy" id="169975"/>
    <lineage>
        <taxon>Bacteria</taxon>
        <taxon>Pseudomonadati</taxon>
        <taxon>Pseudomonadota</taxon>
        <taxon>Alphaproteobacteria</taxon>
        <taxon>Acetobacterales</taxon>
        <taxon>Acetobacteraceae</taxon>
        <taxon>environmental samples</taxon>
    </lineage>
</organism>
<dbReference type="SUPFAM" id="SSF52540">
    <property type="entry name" value="P-loop containing nucleoside triphosphate hydrolases"/>
    <property type="match status" value="1"/>
</dbReference>
<dbReference type="InterPro" id="IPR050166">
    <property type="entry name" value="ABC_transporter_ATP-bind"/>
</dbReference>
<evidence type="ECO:0000256" key="2">
    <source>
        <dbReference type="ARBA" id="ARBA00022448"/>
    </source>
</evidence>
<name>A0A6J4ICY5_9PROT</name>
<sequence>MAIALRGVRKTYKSDHGPVEAVAGVSFDVADGEFVSLLGPSGCGKSTLLMMLAGLEAPSAGHLAVGGQPVAGPRRDAGLVFQDATLLPWLSARENVLFPIRMMRLREEAYRERADRLLATVGLRDFASRRPAQLSGGMRQRVALCRALIHDPAFLLMDEPFSALDAITRDEMGLVLLDLWERSQEPGRRKTGVFITHSIREALLLSDRVLVMGRRPSVLTADVPVPFPRPRAPGVQDTPEFTAIVARLRGMIEHNLRDAA</sequence>
<feature type="domain" description="ABC transporter" evidence="5">
    <location>
        <begin position="3"/>
        <end position="239"/>
    </location>
</feature>
<accession>A0A6J4ICY5</accession>
<dbReference type="PANTHER" id="PTHR42788:SF13">
    <property type="entry name" value="ALIPHATIC SULFONATES IMPORT ATP-BINDING PROTEIN SSUB"/>
    <property type="match status" value="1"/>
</dbReference>
<keyword evidence="4" id="KW-0067">ATP-binding</keyword>
<dbReference type="PROSITE" id="PS00211">
    <property type="entry name" value="ABC_TRANSPORTER_1"/>
    <property type="match status" value="1"/>
</dbReference>
<dbReference type="PROSITE" id="PS50893">
    <property type="entry name" value="ABC_TRANSPORTER_2"/>
    <property type="match status" value="1"/>
</dbReference>
<reference evidence="6" key="1">
    <citation type="submission" date="2020-02" db="EMBL/GenBank/DDBJ databases">
        <authorList>
            <person name="Meier V. D."/>
        </authorList>
    </citation>
    <scope>NUCLEOTIDE SEQUENCE</scope>
    <source>
        <strain evidence="6">AVDCRST_MAG08</strain>
    </source>
</reference>
<protein>
    <recommendedName>
        <fullName evidence="5">ABC transporter domain-containing protein</fullName>
    </recommendedName>
</protein>
<gene>
    <name evidence="6" type="ORF">AVDCRST_MAG08-1895</name>
</gene>
<dbReference type="InterPro" id="IPR003439">
    <property type="entry name" value="ABC_transporter-like_ATP-bd"/>
</dbReference>
<dbReference type="Pfam" id="PF00005">
    <property type="entry name" value="ABC_tran"/>
    <property type="match status" value="1"/>
</dbReference>
<evidence type="ECO:0000259" key="5">
    <source>
        <dbReference type="PROSITE" id="PS50893"/>
    </source>
</evidence>
<dbReference type="Gene3D" id="3.40.50.300">
    <property type="entry name" value="P-loop containing nucleotide triphosphate hydrolases"/>
    <property type="match status" value="1"/>
</dbReference>
<dbReference type="SMART" id="SM00382">
    <property type="entry name" value="AAA"/>
    <property type="match status" value="1"/>
</dbReference>
<evidence type="ECO:0000256" key="3">
    <source>
        <dbReference type="ARBA" id="ARBA00022741"/>
    </source>
</evidence>